<comment type="caution">
    <text evidence="2">The sequence shown here is derived from an EMBL/GenBank/DDBJ whole genome shotgun (WGS) entry which is preliminary data.</text>
</comment>
<dbReference type="Proteomes" id="UP000230790">
    <property type="component" value="Unassembled WGS sequence"/>
</dbReference>
<evidence type="ECO:0000313" key="3">
    <source>
        <dbReference type="Proteomes" id="UP000230790"/>
    </source>
</evidence>
<protein>
    <submittedName>
        <fullName evidence="2">Photosynthetic reaction center subunit L</fullName>
    </submittedName>
</protein>
<evidence type="ECO:0000313" key="2">
    <source>
        <dbReference type="EMBL" id="PJF46745.1"/>
    </source>
</evidence>
<feature type="non-terminal residue" evidence="2">
    <location>
        <position position="44"/>
    </location>
</feature>
<dbReference type="EMBL" id="PGTN01000101">
    <property type="protein sequence ID" value="PJF46745.1"/>
    <property type="molecule type" value="Genomic_DNA"/>
</dbReference>
<gene>
    <name evidence="2" type="ORF">CUN48_12260</name>
</gene>
<name>A0A2M8QAB4_9CHLR</name>
<reference evidence="2 3" key="1">
    <citation type="submission" date="2017-11" db="EMBL/GenBank/DDBJ databases">
        <title>Evolution of Phototrophy in the Chloroflexi Phylum Driven by Horizontal Gene Transfer.</title>
        <authorList>
            <person name="Ward L.M."/>
            <person name="Hemp J."/>
            <person name="Shih P.M."/>
            <person name="Mcglynn S.E."/>
            <person name="Fischer W."/>
        </authorList>
    </citation>
    <scope>NUCLEOTIDE SEQUENCE [LARGE SCALE GENOMIC DNA]</scope>
    <source>
        <strain evidence="2">JP3_7</strain>
    </source>
</reference>
<keyword evidence="1" id="KW-1133">Transmembrane helix</keyword>
<dbReference type="GO" id="GO:0009772">
    <property type="term" value="P:photosynthetic electron transport in photosystem II"/>
    <property type="evidence" value="ECO:0007669"/>
    <property type="project" value="InterPro"/>
</dbReference>
<accession>A0A2M8QAB4</accession>
<evidence type="ECO:0000256" key="1">
    <source>
        <dbReference type="SAM" id="Phobius"/>
    </source>
</evidence>
<dbReference type="SUPFAM" id="SSF81483">
    <property type="entry name" value="Bacterial photosystem II reaction centre, L and M subunits"/>
    <property type="match status" value="1"/>
</dbReference>
<proteinExistence type="predicted"/>
<dbReference type="AlphaFoldDB" id="A0A2M8QAB4"/>
<keyword evidence="1" id="KW-0472">Membrane</keyword>
<feature type="transmembrane region" description="Helical" evidence="1">
    <location>
        <begin position="21"/>
        <end position="43"/>
    </location>
</feature>
<organism evidence="2 3">
    <name type="scientific">Candidatus Thermofonsia Clade 3 bacterium</name>
    <dbReference type="NCBI Taxonomy" id="2364212"/>
    <lineage>
        <taxon>Bacteria</taxon>
        <taxon>Bacillati</taxon>
        <taxon>Chloroflexota</taxon>
        <taxon>Candidatus Thermofontia</taxon>
        <taxon>Candidatus Thermofonsia Clade 3</taxon>
    </lineage>
</organism>
<keyword evidence="1" id="KW-0812">Transmembrane</keyword>
<sequence length="44" mass="5024">MLSFEAKYRQEAMAVPPRASFGLLKIWIGRFYLGFWGVVALVFG</sequence>
<dbReference type="InterPro" id="IPR036854">
    <property type="entry name" value="Photo_II_D1/D2_sf"/>
</dbReference>